<feature type="compositionally biased region" description="Gly residues" evidence="3">
    <location>
        <begin position="370"/>
        <end position="381"/>
    </location>
</feature>
<dbReference type="Gene3D" id="1.25.40.10">
    <property type="entry name" value="Tetratricopeptide repeat domain"/>
    <property type="match status" value="1"/>
</dbReference>
<dbReference type="PANTHER" id="PTHR44314">
    <property type="entry name" value="CILIA- AND FLAGELLA-ASSOCIATED PROTEIN 70"/>
    <property type="match status" value="1"/>
</dbReference>
<dbReference type="InterPro" id="IPR052628">
    <property type="entry name" value="CFAP70"/>
</dbReference>
<dbReference type="GO" id="GO:0003341">
    <property type="term" value="P:cilium movement"/>
    <property type="evidence" value="ECO:0007669"/>
    <property type="project" value="TreeGrafter"/>
</dbReference>
<feature type="compositionally biased region" description="Basic and acidic residues" evidence="3">
    <location>
        <begin position="501"/>
        <end position="520"/>
    </location>
</feature>
<accession>A0A0G4FXB9</accession>
<dbReference type="PANTHER" id="PTHR44314:SF1">
    <property type="entry name" value="CILIA- AND FLAGELLA-ASSOCIATED PROTEIN 70"/>
    <property type="match status" value="1"/>
</dbReference>
<dbReference type="Pfam" id="PF13181">
    <property type="entry name" value="TPR_8"/>
    <property type="match status" value="1"/>
</dbReference>
<feature type="region of interest" description="Disordered" evidence="3">
    <location>
        <begin position="143"/>
        <end position="174"/>
    </location>
</feature>
<evidence type="ECO:0000256" key="1">
    <source>
        <dbReference type="ARBA" id="ARBA00022737"/>
    </source>
</evidence>
<dbReference type="GO" id="GO:0031514">
    <property type="term" value="C:motile cilium"/>
    <property type="evidence" value="ECO:0007669"/>
    <property type="project" value="TreeGrafter"/>
</dbReference>
<evidence type="ECO:0000313" key="4">
    <source>
        <dbReference type="EMBL" id="CEM20048.1"/>
    </source>
</evidence>
<dbReference type="GO" id="GO:0060271">
    <property type="term" value="P:cilium assembly"/>
    <property type="evidence" value="ECO:0007669"/>
    <property type="project" value="TreeGrafter"/>
</dbReference>
<dbReference type="AlphaFoldDB" id="A0A0G4FXB9"/>
<organism evidence="4">
    <name type="scientific">Chromera velia CCMP2878</name>
    <dbReference type="NCBI Taxonomy" id="1169474"/>
    <lineage>
        <taxon>Eukaryota</taxon>
        <taxon>Sar</taxon>
        <taxon>Alveolata</taxon>
        <taxon>Colpodellida</taxon>
        <taxon>Chromeraceae</taxon>
        <taxon>Chromera</taxon>
    </lineage>
</organism>
<gene>
    <name evidence="4" type="ORF">Cvel_19248</name>
</gene>
<dbReference type="InterPro" id="IPR011990">
    <property type="entry name" value="TPR-like_helical_dom_sf"/>
</dbReference>
<reference evidence="4" key="1">
    <citation type="submission" date="2014-11" db="EMBL/GenBank/DDBJ databases">
        <authorList>
            <person name="Otto D Thomas"/>
            <person name="Naeem Raeece"/>
        </authorList>
    </citation>
    <scope>NUCLEOTIDE SEQUENCE</scope>
</reference>
<evidence type="ECO:0000256" key="2">
    <source>
        <dbReference type="ARBA" id="ARBA00022803"/>
    </source>
</evidence>
<keyword evidence="2" id="KW-0802">TPR repeat</keyword>
<dbReference type="GO" id="GO:0070062">
    <property type="term" value="C:extracellular exosome"/>
    <property type="evidence" value="ECO:0007669"/>
    <property type="project" value="TreeGrafter"/>
</dbReference>
<sequence length="1119" mass="122056">MLKIWETLLKNSQSSTLRYFGFGTFHGTSQRQSNSQGPFLFDGENKNVEVPFKDGHHTPFHNSSPPALLMQAVPEEALLDRIVTQPLVVTVLDSSAGGNVDEQPQIGKCKIDLSHLIHGDTALEETRFHVPLTPTYDAMWDEPLPPAGAAGEGEAQAGATEGGAEAATPEAEPRERLMTEVEIRVTTGRLLGPPEDRKDWNVLSVKAVGAYALPATLSSYGVLNDDPETHPFAYTIRTLGTKVGEGTLVRSVVDSLNNEKKNVPQAGKGAKKSPAELEAEQAEFEAKVKEIDEELERIEASLNDESIGEEEKRKLAAGMDKESYQKLQPSLYGRAWVDLKPLLEKGVREVSGAFELKSYPEPEKPTPPAGGEGTDGQGGAPPAGEGEAPPQADTLTNQKSYILLSISFREALFPLEPRDPPPTPKELADTRPVEKLPPSKKAVEEFKGCVEEGISIIAQEFSKMEREDQLLAPYSPDVNLFVYLSEVLNDTLNAKIESVSERAKGKEADRREALNWKDKPAIAVNPKAENPHALEAEGGQGEETGEGGEEEAASGGGAAAGPSSSEGDLAALGKVSPTRESFDERSRRLAFEREMAGDFTRAARHFNDRLVTEPSKDDPDVWFQALLEAIRLAGGMDEAPTDFLQMFGLSYLQRERAEDALRVFSLVGKRKEEMKKPITFLCLALCHMALMDEYMTEKFLALANKPAEWFSQDTDVLPAEQDAEMKELLSEAARAEGAAAVPPPAAPAAAEDGALFAEPSEEQMPAFEGADVGHLSEDPSDAPWLELFDLILGFGIGSLVQSLVEEETLGKLITEKSAQSERVRLQVARARMLVRDFGGAAEILQGLLEGTGRIVTAHLLLGECFVKLGDTEAAVMSFKNATEFAAPLTDCAALFRLGSLLGEFGEWEEAKEAFLQSLRCRATAEGWYGLGLAALRMEDLELSLEALSESNLLDNEKAETWGALSLLSLKRGRRWEATQAFRQAMKGDLADPPLLLDIGEELLRLPHGEGAPLAEQALRKTIRMRDSARGRLLLGEALGWQEQQQRATLELQVSLGMADVGDEDLVERAYKKAREFSEFLQDPPLVEAVDYAYKLAKERAHGLVPVQQGMGEEEEVTPN</sequence>
<dbReference type="SMART" id="SM00028">
    <property type="entry name" value="TPR"/>
    <property type="match status" value="3"/>
</dbReference>
<feature type="compositionally biased region" description="Low complexity" evidence="3">
    <location>
        <begin position="147"/>
        <end position="170"/>
    </location>
</feature>
<dbReference type="SUPFAM" id="SSF48452">
    <property type="entry name" value="TPR-like"/>
    <property type="match status" value="1"/>
</dbReference>
<proteinExistence type="predicted"/>
<name>A0A0G4FXB9_9ALVE</name>
<feature type="region of interest" description="Disordered" evidence="3">
    <location>
        <begin position="501"/>
        <end position="586"/>
    </location>
</feature>
<evidence type="ECO:0000256" key="3">
    <source>
        <dbReference type="SAM" id="MobiDB-lite"/>
    </source>
</evidence>
<keyword evidence="1" id="KW-0677">Repeat</keyword>
<dbReference type="InterPro" id="IPR019734">
    <property type="entry name" value="TPR_rpt"/>
</dbReference>
<protein>
    <submittedName>
        <fullName evidence="4">Uncharacterized protein</fullName>
    </submittedName>
</protein>
<feature type="compositionally biased region" description="Low complexity" evidence="3">
    <location>
        <begin position="382"/>
        <end position="392"/>
    </location>
</feature>
<dbReference type="PhylomeDB" id="A0A0G4FXB9"/>
<feature type="region of interest" description="Disordered" evidence="3">
    <location>
        <begin position="414"/>
        <end position="439"/>
    </location>
</feature>
<dbReference type="VEuPathDB" id="CryptoDB:Cvel_19248"/>
<feature type="compositionally biased region" description="Acidic residues" evidence="3">
    <location>
        <begin position="543"/>
        <end position="552"/>
    </location>
</feature>
<dbReference type="EMBL" id="CDMZ01000713">
    <property type="protein sequence ID" value="CEM20048.1"/>
    <property type="molecule type" value="Genomic_DNA"/>
</dbReference>
<feature type="region of interest" description="Disordered" evidence="3">
    <location>
        <begin position="354"/>
        <end position="393"/>
    </location>
</feature>